<dbReference type="RefSeq" id="WP_007189260.1">
    <property type="nucleotide sequence ID" value="NZ_AOLS01000061.1"/>
</dbReference>
<organism evidence="1 2">
    <name type="scientific">Haloarcula marismortui ATCC 33799</name>
    <dbReference type="NCBI Taxonomy" id="662475"/>
    <lineage>
        <taxon>Archaea</taxon>
        <taxon>Methanobacteriati</taxon>
        <taxon>Methanobacteriota</taxon>
        <taxon>Stenosarchaea group</taxon>
        <taxon>Halobacteria</taxon>
        <taxon>Halobacteriales</taxon>
        <taxon>Haloarculaceae</taxon>
        <taxon>Haloarcula</taxon>
    </lineage>
</organism>
<comment type="caution">
    <text evidence="1">The sequence shown here is derived from an EMBL/GenBank/DDBJ whole genome shotgun (WGS) entry which is preliminary data.</text>
</comment>
<evidence type="ECO:0000313" key="1">
    <source>
        <dbReference type="EMBL" id="EMA17298.1"/>
    </source>
</evidence>
<proteinExistence type="predicted"/>
<reference evidence="1 2" key="1">
    <citation type="journal article" date="2014" name="PLoS Genet.">
        <title>Phylogenetically driven sequencing of extremely halophilic archaea reveals strategies for static and dynamic osmo-response.</title>
        <authorList>
            <person name="Becker E.A."/>
            <person name="Seitzer P.M."/>
            <person name="Tritt A."/>
            <person name="Larsen D."/>
            <person name="Krusor M."/>
            <person name="Yao A.I."/>
            <person name="Wu D."/>
            <person name="Madern D."/>
            <person name="Eisen J.A."/>
            <person name="Darling A.E."/>
            <person name="Facciotti M.T."/>
        </authorList>
    </citation>
    <scope>NUCLEOTIDE SEQUENCE [LARGE SCALE GENOMIC DNA]</scope>
    <source>
        <strain evidence="1 2">ATCC 33799</strain>
    </source>
</reference>
<dbReference type="AlphaFoldDB" id="M0K906"/>
<dbReference type="Proteomes" id="UP000011687">
    <property type="component" value="Unassembled WGS sequence"/>
</dbReference>
<sequence>MQNDVKRPADKMALQITKPARKAQFVDEDSEDNPVRLADTYTYAFDNLMLVFDENRVPVAKRAELVKSTAGDSKSIYTGMRGKVSQSGHGYQIQLIGGEQAGFAVGQTITMSTAYGVIALYDKTETARLAKDIIAQAEELIG</sequence>
<evidence type="ECO:0000313" key="2">
    <source>
        <dbReference type="Proteomes" id="UP000011687"/>
    </source>
</evidence>
<gene>
    <name evidence="1" type="ORF">C435_11375</name>
</gene>
<keyword evidence="2" id="KW-1185">Reference proteome</keyword>
<accession>M0K906</accession>
<dbReference type="PATRIC" id="fig|662475.6.peg.2221"/>
<name>M0K906_9EURY</name>
<protein>
    <submittedName>
        <fullName evidence="1">Uncharacterized protein</fullName>
    </submittedName>
</protein>
<dbReference type="EMBL" id="AOLS01000061">
    <property type="protein sequence ID" value="EMA17298.1"/>
    <property type="molecule type" value="Genomic_DNA"/>
</dbReference>